<dbReference type="InterPro" id="IPR052514">
    <property type="entry name" value="SAM-dependent_MTase"/>
</dbReference>
<dbReference type="NCBIfam" id="TIGR01444">
    <property type="entry name" value="fkbM_fam"/>
    <property type="match status" value="1"/>
</dbReference>
<name>A0A5E7LGW1_PSEFL</name>
<dbReference type="PANTHER" id="PTHR34203">
    <property type="entry name" value="METHYLTRANSFERASE, FKBM FAMILY PROTEIN"/>
    <property type="match status" value="1"/>
</dbReference>
<evidence type="ECO:0000313" key="2">
    <source>
        <dbReference type="EMBL" id="VVP12571.1"/>
    </source>
</evidence>
<accession>A0A5E7LGW1</accession>
<dbReference type="AlphaFoldDB" id="A0A5E7LGW1"/>
<protein>
    <recommendedName>
        <fullName evidence="1">Methyltransferase FkbM domain-containing protein</fullName>
    </recommendedName>
</protein>
<dbReference type="Pfam" id="PF05050">
    <property type="entry name" value="Methyltransf_21"/>
    <property type="match status" value="1"/>
</dbReference>
<gene>
    <name evidence="2" type="ORF">PS880_03395</name>
</gene>
<dbReference type="InterPro" id="IPR029063">
    <property type="entry name" value="SAM-dependent_MTases_sf"/>
</dbReference>
<proteinExistence type="predicted"/>
<sequence length="568" mass="62195">MKTIKRESIDVGIALSSASKRMQSGCGFLAKGSQLVDLPVDSQPVAEESYVRRITIKAKIKRALRFIAKHIYRCLKPLIKPIAFRIRQYLLVDVSEKSVNIAHQQQTTSEVLLSKLEALEHHVASISTAQRLAAEQIDRLSCAQQTYAKQEVPEVLISKLESLEHHAASISAAQRLAAEQIDQLSSAQQTYAKQEANKVLLSKLEALERHATSISAAQLLAAKQLDQLSCDQQIYAQQEVPQVLISKLESLEHHAASISTAQQLATNTVVQLSQAQKTYAPEELLQQIKRIEDYTYASARRVAVNCGPDEIMIKSVIGFVLCSATDHALIATLLEAGELEPGTRQLIKKILKPGDVYIDVGANIGIHMLAAAQAMQGSGTIIGFEPFGPTKALIDKTMWINGFSSITETHQLAVSNKSGSQPLNLGATSGHHSLFKLDTPAALAKPPVQVDLISLDEIIDPGQMIHLLKIDAEGAELDVIEGAKRLLKSNPQIKLIVELGLSHLERTGHSVEDWLEKFSELGFDYQVINANTGELETCSVEKLKTTESVNLFFSKAETAGLLETKHEH</sequence>
<dbReference type="SUPFAM" id="SSF53335">
    <property type="entry name" value="S-adenosyl-L-methionine-dependent methyltransferases"/>
    <property type="match status" value="1"/>
</dbReference>
<dbReference type="OrthoDB" id="9814604at2"/>
<dbReference type="RefSeq" id="WP_150780653.1">
    <property type="nucleotide sequence ID" value="NZ_CABVIH010000016.1"/>
</dbReference>
<dbReference type="InterPro" id="IPR006342">
    <property type="entry name" value="FkbM_mtfrase"/>
</dbReference>
<evidence type="ECO:0000259" key="1">
    <source>
        <dbReference type="Pfam" id="PF05050"/>
    </source>
</evidence>
<organism evidence="2 3">
    <name type="scientific">Pseudomonas fluorescens</name>
    <dbReference type="NCBI Taxonomy" id="294"/>
    <lineage>
        <taxon>Bacteria</taxon>
        <taxon>Pseudomonadati</taxon>
        <taxon>Pseudomonadota</taxon>
        <taxon>Gammaproteobacteria</taxon>
        <taxon>Pseudomonadales</taxon>
        <taxon>Pseudomonadaceae</taxon>
        <taxon>Pseudomonas</taxon>
    </lineage>
</organism>
<dbReference type="EMBL" id="CABVIH010000016">
    <property type="protein sequence ID" value="VVP12571.1"/>
    <property type="molecule type" value="Genomic_DNA"/>
</dbReference>
<dbReference type="PANTHER" id="PTHR34203:SF15">
    <property type="entry name" value="SLL1173 PROTEIN"/>
    <property type="match status" value="1"/>
</dbReference>
<feature type="domain" description="Methyltransferase FkbM" evidence="1">
    <location>
        <begin position="359"/>
        <end position="525"/>
    </location>
</feature>
<reference evidence="2 3" key="1">
    <citation type="submission" date="2019-09" db="EMBL/GenBank/DDBJ databases">
        <authorList>
            <person name="Chandra G."/>
            <person name="Truman W A."/>
        </authorList>
    </citation>
    <scope>NUCLEOTIDE SEQUENCE [LARGE SCALE GENOMIC DNA]</scope>
    <source>
        <strain evidence="2">PS880</strain>
    </source>
</reference>
<dbReference type="Proteomes" id="UP000375525">
    <property type="component" value="Unassembled WGS sequence"/>
</dbReference>
<evidence type="ECO:0000313" key="3">
    <source>
        <dbReference type="Proteomes" id="UP000375525"/>
    </source>
</evidence>
<dbReference type="Gene3D" id="3.40.50.150">
    <property type="entry name" value="Vaccinia Virus protein VP39"/>
    <property type="match status" value="1"/>
</dbReference>